<organism evidence="1 2">
    <name type="scientific">Marasmius crinis-equi</name>
    <dbReference type="NCBI Taxonomy" id="585013"/>
    <lineage>
        <taxon>Eukaryota</taxon>
        <taxon>Fungi</taxon>
        <taxon>Dikarya</taxon>
        <taxon>Basidiomycota</taxon>
        <taxon>Agaricomycotina</taxon>
        <taxon>Agaricomycetes</taxon>
        <taxon>Agaricomycetidae</taxon>
        <taxon>Agaricales</taxon>
        <taxon>Marasmiineae</taxon>
        <taxon>Marasmiaceae</taxon>
        <taxon>Marasmius</taxon>
    </lineage>
</organism>
<reference evidence="1 2" key="1">
    <citation type="submission" date="2024-02" db="EMBL/GenBank/DDBJ databases">
        <title>A draft genome for the cacao thread blight pathogen Marasmius crinis-equi.</title>
        <authorList>
            <person name="Cohen S.P."/>
            <person name="Baruah I.K."/>
            <person name="Amoako-Attah I."/>
            <person name="Bukari Y."/>
            <person name="Meinhardt L.W."/>
            <person name="Bailey B.A."/>
        </authorList>
    </citation>
    <scope>NUCLEOTIDE SEQUENCE [LARGE SCALE GENOMIC DNA]</scope>
    <source>
        <strain evidence="1 2">GH-76</strain>
    </source>
</reference>
<gene>
    <name evidence="1" type="ORF">V5O48_011621</name>
</gene>
<evidence type="ECO:0008006" key="3">
    <source>
        <dbReference type="Google" id="ProtNLM"/>
    </source>
</evidence>
<accession>A0ABR3F565</accession>
<dbReference type="EMBL" id="JBAHYK010000953">
    <property type="protein sequence ID" value="KAL0570341.1"/>
    <property type="molecule type" value="Genomic_DNA"/>
</dbReference>
<name>A0ABR3F565_9AGAR</name>
<keyword evidence="2" id="KW-1185">Reference proteome</keyword>
<evidence type="ECO:0000313" key="1">
    <source>
        <dbReference type="EMBL" id="KAL0570341.1"/>
    </source>
</evidence>
<comment type="caution">
    <text evidence="1">The sequence shown here is derived from an EMBL/GenBank/DDBJ whole genome shotgun (WGS) entry which is preliminary data.</text>
</comment>
<proteinExistence type="predicted"/>
<evidence type="ECO:0000313" key="2">
    <source>
        <dbReference type="Proteomes" id="UP001465976"/>
    </source>
</evidence>
<dbReference type="Proteomes" id="UP001465976">
    <property type="component" value="Unassembled WGS sequence"/>
</dbReference>
<protein>
    <recommendedName>
        <fullName evidence="3">NACHT domain-containing protein</fullName>
    </recommendedName>
</protein>
<sequence length="660" mass="75408">MLSIAHGLAVINASAREAISDTITADPAILKARLEDQFEKLILQPSFQTQGRHPPPNSSLRFEGPDLIIIDGLDECGDEQVQLRILSIIASGYQRSPTFPLRFLLCSRSESWIQEAFDVQPLHPLTKHLALDRDSLPDKDIELYYLHEFERIRTSPKYRRIRFPVPWPSKEDLRLLLKKSSGQFVYAATATGFVKSGSSNPVKQLQIILEYYPEKRTSKSPFPELDGLDYIVLCANTEDDEGEVDLALRSMHSVLDIRGSEAGIRVFHTSFIEYLKDVSRSGRFYIDEEKQGRSLALSWLRAIAREMKVSSEIVLKPSRRPQLFGQLVAGWTAFCIRNEFMTDPEFSREVDNLASVLLLPSHKLPHQLHVNDLLVGVSRGDTFSTLELLESYRLATDRRMIGSGDVCPLLRDILADFVTDSARSGEFFVEKDSQRRSLALSWVRILTEEVKKTPRLVLNRELWTRPLDVMNGDSNSLALHVLVDGWADLCLEDKESITEAEFSRGLNDLYHSILSVFPDRHRLIAVLVSLVLLPAHTHRADLHFHNLLLELPQGYVLSVVESLHSGRLVVQNPRQKEHWPGGNERWGMWWKPGVPFEIDPYFLDFLRDPTRSGEFYIGDAQHRSLALRWIRALARQMKETPGIMSDQYPYPRTEPRVDLV</sequence>